<reference evidence="7 8" key="1">
    <citation type="journal article" date="2013" name="Proc. Natl. Acad. Sci. U.S.A.">
        <title>Fine-scale variation in meiotic recombination in Mimulus inferred from population shotgun sequencing.</title>
        <authorList>
            <person name="Hellsten U."/>
            <person name="Wright K.M."/>
            <person name="Jenkins J."/>
            <person name="Shu S."/>
            <person name="Yuan Y."/>
            <person name="Wessler S.R."/>
            <person name="Schmutz J."/>
            <person name="Willis J.H."/>
            <person name="Rokhsar D.S."/>
        </authorList>
    </citation>
    <scope>NUCLEOTIDE SEQUENCE [LARGE SCALE GENOMIC DNA]</scope>
    <source>
        <strain evidence="8">cv. DUN x IM62</strain>
    </source>
</reference>
<name>A0A022RKY7_ERYGU</name>
<organism evidence="7 8">
    <name type="scientific">Erythranthe guttata</name>
    <name type="common">Yellow monkey flower</name>
    <name type="synonym">Mimulus guttatus</name>
    <dbReference type="NCBI Taxonomy" id="4155"/>
    <lineage>
        <taxon>Eukaryota</taxon>
        <taxon>Viridiplantae</taxon>
        <taxon>Streptophyta</taxon>
        <taxon>Embryophyta</taxon>
        <taxon>Tracheophyta</taxon>
        <taxon>Spermatophyta</taxon>
        <taxon>Magnoliopsida</taxon>
        <taxon>eudicotyledons</taxon>
        <taxon>Gunneridae</taxon>
        <taxon>Pentapetalae</taxon>
        <taxon>asterids</taxon>
        <taxon>lamiids</taxon>
        <taxon>Lamiales</taxon>
        <taxon>Phrymaceae</taxon>
        <taxon>Erythranthe</taxon>
    </lineage>
</organism>
<dbReference type="Pfam" id="PF10551">
    <property type="entry name" value="MULE"/>
    <property type="match status" value="1"/>
</dbReference>
<dbReference type="Proteomes" id="UP000030748">
    <property type="component" value="Unassembled WGS sequence"/>
</dbReference>
<dbReference type="PROSITE" id="PS50966">
    <property type="entry name" value="ZF_SWIM"/>
    <property type="match status" value="1"/>
</dbReference>
<feature type="compositionally biased region" description="Polar residues" evidence="5">
    <location>
        <begin position="545"/>
        <end position="555"/>
    </location>
</feature>
<keyword evidence="2 4" id="KW-0863">Zinc-finger</keyword>
<dbReference type="PANTHER" id="PTHR47718">
    <property type="entry name" value="OS01G0519700 PROTEIN"/>
    <property type="match status" value="1"/>
</dbReference>
<dbReference type="Pfam" id="PF03101">
    <property type="entry name" value="FAR1"/>
    <property type="match status" value="1"/>
</dbReference>
<proteinExistence type="predicted"/>
<feature type="compositionally biased region" description="Basic residues" evidence="5">
    <location>
        <begin position="566"/>
        <end position="576"/>
    </location>
</feature>
<accession>A0A022RKY7</accession>
<dbReference type="STRING" id="4155.A0A022RKY7"/>
<evidence type="ECO:0000259" key="6">
    <source>
        <dbReference type="PROSITE" id="PS50966"/>
    </source>
</evidence>
<dbReference type="SMART" id="SM00575">
    <property type="entry name" value="ZnF_PMZ"/>
    <property type="match status" value="1"/>
</dbReference>
<dbReference type="AlphaFoldDB" id="A0A022RKY7"/>
<dbReference type="InterPro" id="IPR018289">
    <property type="entry name" value="MULE_transposase_dom"/>
</dbReference>
<keyword evidence="8" id="KW-1185">Reference proteome</keyword>
<evidence type="ECO:0000256" key="4">
    <source>
        <dbReference type="PROSITE-ProRule" id="PRU00325"/>
    </source>
</evidence>
<evidence type="ECO:0000313" key="7">
    <source>
        <dbReference type="EMBL" id="EYU41087.1"/>
    </source>
</evidence>
<feature type="domain" description="SWIM-type" evidence="6">
    <location>
        <begin position="418"/>
        <end position="454"/>
    </location>
</feature>
<feature type="compositionally biased region" description="Basic and acidic residues" evidence="5">
    <location>
        <begin position="54"/>
        <end position="65"/>
    </location>
</feature>
<keyword evidence="1" id="KW-0479">Metal-binding</keyword>
<dbReference type="InterPro" id="IPR004330">
    <property type="entry name" value="FAR1_DNA_bnd_dom"/>
</dbReference>
<evidence type="ECO:0000256" key="2">
    <source>
        <dbReference type="ARBA" id="ARBA00022771"/>
    </source>
</evidence>
<gene>
    <name evidence="7" type="ORF">MIMGU_mgv1a020432mg</name>
</gene>
<dbReference type="PANTHER" id="PTHR47718:SF7">
    <property type="entry name" value="PROTEIN FAR1-RELATED SEQUENCE"/>
    <property type="match status" value="1"/>
</dbReference>
<evidence type="ECO:0000256" key="1">
    <source>
        <dbReference type="ARBA" id="ARBA00022723"/>
    </source>
</evidence>
<feature type="region of interest" description="Disordered" evidence="5">
    <location>
        <begin position="541"/>
        <end position="590"/>
    </location>
</feature>
<dbReference type="eggNOG" id="ENOG502QR4C">
    <property type="taxonomic scope" value="Eukaryota"/>
</dbReference>
<protein>
    <recommendedName>
        <fullName evidence="6">SWIM-type domain-containing protein</fullName>
    </recommendedName>
</protein>
<dbReference type="InterPro" id="IPR006564">
    <property type="entry name" value="Znf_PMZ"/>
</dbReference>
<dbReference type="Pfam" id="PF04434">
    <property type="entry name" value="SWIM"/>
    <property type="match status" value="1"/>
</dbReference>
<feature type="compositionally biased region" description="Polar residues" evidence="5">
    <location>
        <begin position="66"/>
        <end position="75"/>
    </location>
</feature>
<sequence>MEPCKGMVFDNPEDAQTFYTRYARRVGFGIRKNHKRLSQSDKLLIGVDYTFSREEQPKQSNEGKTKSSKTNQSETKIGCKAMMSVSLRREEEKWVVTRFVTYHNHELYTPRTTSLLRGHRKITPAQKNLINVLNESGIPATKIMSVLSHGSGGESNVGCALIDVQNHIGNKRRELLKEGDAQRMHNYFMECQSKNPGFVYSIQLDDNNRMGNFFWANTRSRLAYQYFGDVVTFDATYLTNHYSMPFVPFTGVNHHHQSVMFGCALLVNETTSSYVWLLRTWLEAMFGRASSWIPAYLRSMFCAGMSTTQRSESMNKFFKGFVRSSTFVSDFVHQYEKAIDARYFKEKEKDLKTKNTKPVLKTCYKIEADAANVYTRKLFMMFQEELFSSQKYTSSKHCQDGVKKCYRVMLMGKEKPVYEVVLDPIEKNAICSCHMFEFVGILCRHILAFFVKKSLVSSLPQQYILQRWTINAKSRALQENVDELKQEDSQISSTLRINNLLIQFLEVVEEGQKSQRKHDYLALALRKTHSELLDLDDETIEKQPQHSGHQLSNMPVTLLDPPHVSSKGRPKSLRLKHPMESQSGKKRKCSICKQTGHIKTSCSLHKQAS</sequence>
<evidence type="ECO:0000256" key="5">
    <source>
        <dbReference type="SAM" id="MobiDB-lite"/>
    </source>
</evidence>
<keyword evidence="3" id="KW-0862">Zinc</keyword>
<evidence type="ECO:0000256" key="3">
    <source>
        <dbReference type="ARBA" id="ARBA00022833"/>
    </source>
</evidence>
<feature type="region of interest" description="Disordered" evidence="5">
    <location>
        <begin position="54"/>
        <end position="75"/>
    </location>
</feature>
<dbReference type="GO" id="GO:0008270">
    <property type="term" value="F:zinc ion binding"/>
    <property type="evidence" value="ECO:0007669"/>
    <property type="project" value="UniProtKB-KW"/>
</dbReference>
<dbReference type="InterPro" id="IPR007527">
    <property type="entry name" value="Znf_SWIM"/>
</dbReference>
<evidence type="ECO:0000313" key="8">
    <source>
        <dbReference type="Proteomes" id="UP000030748"/>
    </source>
</evidence>
<dbReference type="EMBL" id="KI630370">
    <property type="protein sequence ID" value="EYU41087.1"/>
    <property type="molecule type" value="Genomic_DNA"/>
</dbReference>